<protein>
    <submittedName>
        <fullName evidence="2">8694_t:CDS:1</fullName>
    </submittedName>
</protein>
<proteinExistence type="predicted"/>
<sequence>MPIKPMKTKSFTPSLINEPRSLTLPPLPPKPLMQISLKCPFRPIALREKDAKSSEVREFWNNSSTVTEALRKASTDFSEALANTIREIIRPEIATDADNNPLFISEHGKDSKNATNQDEKVEDELIEYAKRGEKYFEDQESEKIENQ</sequence>
<evidence type="ECO:0000313" key="3">
    <source>
        <dbReference type="Proteomes" id="UP000789375"/>
    </source>
</evidence>
<reference evidence="2" key="1">
    <citation type="submission" date="2021-06" db="EMBL/GenBank/DDBJ databases">
        <authorList>
            <person name="Kallberg Y."/>
            <person name="Tangrot J."/>
            <person name="Rosling A."/>
        </authorList>
    </citation>
    <scope>NUCLEOTIDE SEQUENCE</scope>
    <source>
        <strain evidence="2">87-6 pot B 2015</strain>
    </source>
</reference>
<feature type="region of interest" description="Disordered" evidence="1">
    <location>
        <begin position="99"/>
        <end position="120"/>
    </location>
</feature>
<accession>A0A9N8ZC09</accession>
<evidence type="ECO:0000313" key="2">
    <source>
        <dbReference type="EMBL" id="CAG8483354.1"/>
    </source>
</evidence>
<keyword evidence="3" id="KW-1185">Reference proteome</keyword>
<name>A0A9N8ZC09_FUNMO</name>
<evidence type="ECO:0000256" key="1">
    <source>
        <dbReference type="SAM" id="MobiDB-lite"/>
    </source>
</evidence>
<comment type="caution">
    <text evidence="2">The sequence shown here is derived from an EMBL/GenBank/DDBJ whole genome shotgun (WGS) entry which is preliminary data.</text>
</comment>
<dbReference type="AlphaFoldDB" id="A0A9N8ZC09"/>
<organism evidence="2 3">
    <name type="scientific">Funneliformis mosseae</name>
    <name type="common">Endomycorrhizal fungus</name>
    <name type="synonym">Glomus mosseae</name>
    <dbReference type="NCBI Taxonomy" id="27381"/>
    <lineage>
        <taxon>Eukaryota</taxon>
        <taxon>Fungi</taxon>
        <taxon>Fungi incertae sedis</taxon>
        <taxon>Mucoromycota</taxon>
        <taxon>Glomeromycotina</taxon>
        <taxon>Glomeromycetes</taxon>
        <taxon>Glomerales</taxon>
        <taxon>Glomeraceae</taxon>
        <taxon>Funneliformis</taxon>
    </lineage>
</organism>
<gene>
    <name evidence="2" type="ORF">FMOSSE_LOCUS3143</name>
</gene>
<dbReference type="EMBL" id="CAJVPP010000445">
    <property type="protein sequence ID" value="CAG8483354.1"/>
    <property type="molecule type" value="Genomic_DNA"/>
</dbReference>
<dbReference type="Proteomes" id="UP000789375">
    <property type="component" value="Unassembled WGS sequence"/>
</dbReference>